<reference evidence="1 2" key="1">
    <citation type="submission" date="2018-06" db="EMBL/GenBank/DDBJ databases">
        <authorList>
            <consortium name="Pathogen Informatics"/>
            <person name="Doyle S."/>
        </authorList>
    </citation>
    <scope>NUCLEOTIDE SEQUENCE [LARGE SCALE GENOMIC DNA]</scope>
    <source>
        <strain evidence="1 2">NCTC11343</strain>
    </source>
</reference>
<dbReference type="Proteomes" id="UP000251241">
    <property type="component" value="Unassembled WGS sequence"/>
</dbReference>
<gene>
    <name evidence="1" type="ORF">NCTC11343_00447</name>
</gene>
<sequence length="67" mass="7660">MISGVFLYFPPPKTGSPLRKKNRTYPLFTGSTVKKKGINNGEFIGSLYGPYRDLIRMKASKVRFNFQ</sequence>
<organism evidence="1 2">
    <name type="scientific">Sphingobacterium multivorum</name>
    <dbReference type="NCBI Taxonomy" id="28454"/>
    <lineage>
        <taxon>Bacteria</taxon>
        <taxon>Pseudomonadati</taxon>
        <taxon>Bacteroidota</taxon>
        <taxon>Sphingobacteriia</taxon>
        <taxon>Sphingobacteriales</taxon>
        <taxon>Sphingobacteriaceae</taxon>
        <taxon>Sphingobacterium</taxon>
    </lineage>
</organism>
<dbReference type="AlphaFoldDB" id="A0A2X2INY6"/>
<accession>A0A2X2INY6</accession>
<evidence type="ECO:0000313" key="1">
    <source>
        <dbReference type="EMBL" id="SPZ83927.1"/>
    </source>
</evidence>
<evidence type="ECO:0000313" key="2">
    <source>
        <dbReference type="Proteomes" id="UP000251241"/>
    </source>
</evidence>
<proteinExistence type="predicted"/>
<dbReference type="EMBL" id="UAUU01000002">
    <property type="protein sequence ID" value="SPZ83927.1"/>
    <property type="molecule type" value="Genomic_DNA"/>
</dbReference>
<protein>
    <submittedName>
        <fullName evidence="1">Uncharacterized protein</fullName>
    </submittedName>
</protein>
<name>A0A2X2INY6_SPHMU</name>